<comment type="similarity">
    <text evidence="1">Belongs to the short-chain dehydrogenases/reductases (SDR) family.</text>
</comment>
<reference evidence="3 4" key="1">
    <citation type="journal article" date="2015" name="Nature">
        <title>rRNA introns, odd ribosomes, and small enigmatic genomes across a large radiation of phyla.</title>
        <authorList>
            <person name="Brown C.T."/>
            <person name="Hug L.A."/>
            <person name="Thomas B.C."/>
            <person name="Sharon I."/>
            <person name="Castelle C.J."/>
            <person name="Singh A."/>
            <person name="Wilkins M.J."/>
            <person name="Williams K.H."/>
            <person name="Banfield J.F."/>
        </authorList>
    </citation>
    <scope>NUCLEOTIDE SEQUENCE [LARGE SCALE GENOMIC DNA]</scope>
</reference>
<evidence type="ECO:0000313" key="3">
    <source>
        <dbReference type="EMBL" id="KKR03648.1"/>
    </source>
</evidence>
<name>A0A0G0MKJ6_9BACT</name>
<comment type="caution">
    <text evidence="3">The sequence shown here is derived from an EMBL/GenBank/DDBJ whole genome shotgun (WGS) entry which is preliminary data.</text>
</comment>
<evidence type="ECO:0000256" key="2">
    <source>
        <dbReference type="ARBA" id="ARBA00023002"/>
    </source>
</evidence>
<sequence>MSKLLEGEKAIVTGASSGIGKGIARVFAREGADVVFTYRSNKSGADTALKELQSYGGKVLALKTDIVKTEDIDAMLKSAIAFLGGLDIMVNNAGITSKYNFLDISEAEYDELFNINCRGTFFCAQRAARYMKVHNGGSIVNISSLSSRASSEGFSTYAATKAAINKFTETAAIELAPDHIRVNAVAAGWVPVESEGAKTEEYIKKALYHLPIGRLGLADDIGEMCAFLASDRAGFITGQTFFVDGGQTCLLSIPSKSREERFSK</sequence>
<dbReference type="SUPFAM" id="SSF51735">
    <property type="entry name" value="NAD(P)-binding Rossmann-fold domains"/>
    <property type="match status" value="1"/>
</dbReference>
<dbReference type="InterPro" id="IPR036291">
    <property type="entry name" value="NAD(P)-bd_dom_sf"/>
</dbReference>
<protein>
    <submittedName>
        <fullName evidence="3">Oxidoreductase, short chain dehydrogenase/reductase family</fullName>
    </submittedName>
</protein>
<dbReference type="InterPro" id="IPR002347">
    <property type="entry name" value="SDR_fam"/>
</dbReference>
<keyword evidence="2" id="KW-0560">Oxidoreductase</keyword>
<dbReference type="Gene3D" id="3.40.50.720">
    <property type="entry name" value="NAD(P)-binding Rossmann-like Domain"/>
    <property type="match status" value="1"/>
</dbReference>
<gene>
    <name evidence="3" type="ORF">UT30_C0023G0006</name>
</gene>
<dbReference type="AlphaFoldDB" id="A0A0G0MKJ6"/>
<evidence type="ECO:0000256" key="1">
    <source>
        <dbReference type="ARBA" id="ARBA00006484"/>
    </source>
</evidence>
<dbReference type="PANTHER" id="PTHR43639">
    <property type="entry name" value="OXIDOREDUCTASE, SHORT-CHAIN DEHYDROGENASE/REDUCTASE FAMILY (AFU_ORTHOLOGUE AFUA_5G02870)"/>
    <property type="match status" value="1"/>
</dbReference>
<dbReference type="EMBL" id="LBWG01000023">
    <property type="protein sequence ID" value="KKR03648.1"/>
    <property type="molecule type" value="Genomic_DNA"/>
</dbReference>
<dbReference type="Pfam" id="PF13561">
    <property type="entry name" value="adh_short_C2"/>
    <property type="match status" value="1"/>
</dbReference>
<dbReference type="PANTHER" id="PTHR43639:SF1">
    <property type="entry name" value="SHORT-CHAIN DEHYDROGENASE_REDUCTASE FAMILY PROTEIN"/>
    <property type="match status" value="1"/>
</dbReference>
<dbReference type="PATRIC" id="fig|1618995.3.peg.877"/>
<dbReference type="Proteomes" id="UP000033935">
    <property type="component" value="Unassembled WGS sequence"/>
</dbReference>
<proteinExistence type="inferred from homology"/>
<evidence type="ECO:0000313" key="4">
    <source>
        <dbReference type="Proteomes" id="UP000033935"/>
    </source>
</evidence>
<organism evidence="3 4">
    <name type="scientific">Candidatus Uhrbacteria bacterium GW2011_GWF2_39_13</name>
    <dbReference type="NCBI Taxonomy" id="1618995"/>
    <lineage>
        <taxon>Bacteria</taxon>
        <taxon>Candidatus Uhriibacteriota</taxon>
    </lineage>
</organism>
<dbReference type="PRINTS" id="PR00081">
    <property type="entry name" value="GDHRDH"/>
</dbReference>
<accession>A0A0G0MKJ6</accession>
<dbReference type="GO" id="GO:0016491">
    <property type="term" value="F:oxidoreductase activity"/>
    <property type="evidence" value="ECO:0007669"/>
    <property type="project" value="UniProtKB-KW"/>
</dbReference>
<dbReference type="PRINTS" id="PR00080">
    <property type="entry name" value="SDRFAMILY"/>
</dbReference>
<dbReference type="NCBIfam" id="NF005559">
    <property type="entry name" value="PRK07231.1"/>
    <property type="match status" value="1"/>
</dbReference>
<dbReference type="FunFam" id="3.40.50.720:FF:000084">
    <property type="entry name" value="Short-chain dehydrogenase reductase"/>
    <property type="match status" value="1"/>
</dbReference>